<accession>A0AAD4NMP4</accession>
<evidence type="ECO:0000313" key="3">
    <source>
        <dbReference type="Proteomes" id="UP001199106"/>
    </source>
</evidence>
<dbReference type="PANTHER" id="PTHR33112:SF9">
    <property type="entry name" value="HETEROKARYON INCOMPATIBILITY DOMAIN-CONTAINING PROTEIN"/>
    <property type="match status" value="1"/>
</dbReference>
<organism evidence="2 3">
    <name type="scientific">Alternaria panax</name>
    <dbReference type="NCBI Taxonomy" id="48097"/>
    <lineage>
        <taxon>Eukaryota</taxon>
        <taxon>Fungi</taxon>
        <taxon>Dikarya</taxon>
        <taxon>Ascomycota</taxon>
        <taxon>Pezizomycotina</taxon>
        <taxon>Dothideomycetes</taxon>
        <taxon>Pleosporomycetidae</taxon>
        <taxon>Pleosporales</taxon>
        <taxon>Pleosporineae</taxon>
        <taxon>Pleosporaceae</taxon>
        <taxon>Alternaria</taxon>
        <taxon>Alternaria sect. Panax</taxon>
    </lineage>
</organism>
<keyword evidence="3" id="KW-1185">Reference proteome</keyword>
<protein>
    <recommendedName>
        <fullName evidence="1">Heterokaryon incompatibility domain-containing protein</fullName>
    </recommendedName>
</protein>
<feature type="domain" description="Heterokaryon incompatibility" evidence="1">
    <location>
        <begin position="26"/>
        <end position="187"/>
    </location>
</feature>
<dbReference type="Pfam" id="PF06985">
    <property type="entry name" value="HET"/>
    <property type="match status" value="1"/>
</dbReference>
<name>A0AAD4NMP4_9PLEO</name>
<dbReference type="InterPro" id="IPR010730">
    <property type="entry name" value="HET"/>
</dbReference>
<reference evidence="2" key="1">
    <citation type="submission" date="2021-07" db="EMBL/GenBank/DDBJ databases">
        <title>Genome Resource of American Ginseng Black Spot Pathogen Alternaria panax.</title>
        <authorList>
            <person name="Qiu C."/>
            <person name="Wang W."/>
            <person name="Liu Z."/>
        </authorList>
    </citation>
    <scope>NUCLEOTIDE SEQUENCE</scope>
    <source>
        <strain evidence="2">BNCC115425</strain>
    </source>
</reference>
<sequence length="527" mass="59711">MPTRILEVSEDSIKLRCDMTNKPFDYLVLSHMWGENHGNQLLLQKANIEEFKKNVPMQELATSATFREAIRVTRALGYHYIWIDSLCIVQDSKSDWDYEASRMAIVYGNAVCNIACLFPPDSDEQPTTREDPRVWHPCILRPATPSRPGVYIEQVNRAWILGDKRYGREWLMQNKWPLFNRAWTFQEYLLSPRTLLLGHKNLMYQCTQFFYDELLGPLGISHNNNNSPLSSLPTTATATSETKLNLDADLCKSKYFPPSLSTVTKTTDPCAINLMAFQRTWLSLINEYRARKLSFGKDRIIAIAGIARAFAHLGDLTYLAGTWAQCLPVGLLWYMTEKPSLLASQHNDIAPGPPVSYTVQVNENVITDGQGKKVPSWSFFNVPIYAFHHLGSLFGDDEVSAKRKSMADLARVCFDNVFWGRLLAFRWMGSPEGQVPVTAYSDFTDLRLTLGTKMVPVSSVWLTDIFKQLWRIRKGTACTADRKFDCDPIFKYHADDISVSGGELPKNAVLALVADVQIVRLAVITLV</sequence>
<dbReference type="EMBL" id="JAANER010000004">
    <property type="protein sequence ID" value="KAG9191391.1"/>
    <property type="molecule type" value="Genomic_DNA"/>
</dbReference>
<gene>
    <name evidence="2" type="ORF">G6011_09479</name>
</gene>
<comment type="caution">
    <text evidence="2">The sequence shown here is derived from an EMBL/GenBank/DDBJ whole genome shotgun (WGS) entry which is preliminary data.</text>
</comment>
<dbReference type="PANTHER" id="PTHR33112">
    <property type="entry name" value="DOMAIN PROTEIN, PUTATIVE-RELATED"/>
    <property type="match status" value="1"/>
</dbReference>
<dbReference type="AlphaFoldDB" id="A0AAD4NMP4"/>
<proteinExistence type="predicted"/>
<dbReference type="Proteomes" id="UP001199106">
    <property type="component" value="Unassembled WGS sequence"/>
</dbReference>
<evidence type="ECO:0000313" key="2">
    <source>
        <dbReference type="EMBL" id="KAG9191391.1"/>
    </source>
</evidence>
<evidence type="ECO:0000259" key="1">
    <source>
        <dbReference type="Pfam" id="PF06985"/>
    </source>
</evidence>